<dbReference type="EMBL" id="NDYL01000001">
    <property type="protein sequence ID" value="OXB94772.1"/>
    <property type="molecule type" value="Genomic_DNA"/>
</dbReference>
<organism evidence="1 2">
    <name type="scientific">Parageobacillus galactosidasius</name>
    <dbReference type="NCBI Taxonomy" id="883812"/>
    <lineage>
        <taxon>Bacteria</taxon>
        <taxon>Bacillati</taxon>
        <taxon>Bacillota</taxon>
        <taxon>Bacilli</taxon>
        <taxon>Bacillales</taxon>
        <taxon>Anoxybacillaceae</taxon>
        <taxon>Parageobacillus</taxon>
    </lineage>
</organism>
<comment type="caution">
    <text evidence="1">The sequence shown here is derived from an EMBL/GenBank/DDBJ whole genome shotgun (WGS) entry which is preliminary data.</text>
</comment>
<dbReference type="Proteomes" id="UP000198394">
    <property type="component" value="Unassembled WGS sequence"/>
</dbReference>
<gene>
    <name evidence="1" type="ORF">B9L23_07875</name>
</gene>
<protein>
    <submittedName>
        <fullName evidence="1">Uncharacterized protein</fullName>
    </submittedName>
</protein>
<evidence type="ECO:0000313" key="2">
    <source>
        <dbReference type="Proteomes" id="UP000198394"/>
    </source>
</evidence>
<proteinExistence type="predicted"/>
<reference evidence="1 2" key="1">
    <citation type="submission" date="2017-04" db="EMBL/GenBank/DDBJ databases">
        <title>The genome sequence of Parageobacillus galactosidasius DSM 18751.</title>
        <authorList>
            <person name="Ramaloko W.T."/>
            <person name="Koen N."/>
            <person name="Polliack S."/>
            <person name="Aliyu H."/>
            <person name="Lebre P."/>
            <person name="Mohr T."/>
            <person name="Oswald F."/>
            <person name="Zwick M."/>
            <person name="Neumann A."/>
            <person name="Syldatk C."/>
            <person name="Cowan D."/>
            <person name="De Maayer P."/>
        </authorList>
    </citation>
    <scope>NUCLEOTIDE SEQUENCE [LARGE SCALE GENOMIC DNA]</scope>
    <source>
        <strain evidence="1 2">DSM 18751</strain>
    </source>
</reference>
<evidence type="ECO:0000313" key="1">
    <source>
        <dbReference type="EMBL" id="OXB94772.1"/>
    </source>
</evidence>
<accession>A0A226QTE7</accession>
<dbReference type="AlphaFoldDB" id="A0A226QTE7"/>
<keyword evidence="2" id="KW-1185">Reference proteome</keyword>
<sequence>MEFHLCQECEKKMLENGLYGLTVEEMFEQQVQFDFGVAIMLFKEGHELIRASKMDDEYKELGGYSYKLVVDENSKEKRYRFAMIYDGKIISYLEFAVEDILAEDWMIKKLADK</sequence>
<name>A0A226QTE7_9BACL</name>
<dbReference type="RefSeq" id="WP_089097226.1">
    <property type="nucleotide sequence ID" value="NZ_NDYL01000001.1"/>
</dbReference>